<keyword evidence="1" id="KW-0472">Membrane</keyword>
<dbReference type="PhylomeDB" id="B4PVT9"/>
<dbReference type="AlphaFoldDB" id="B4PVT9"/>
<evidence type="ECO:0000313" key="3">
    <source>
        <dbReference type="EMBL" id="EDW98938.1"/>
    </source>
</evidence>
<dbReference type="OMA" id="LDWCCLW"/>
<dbReference type="OrthoDB" id="7827013at2759"/>
<dbReference type="Proteomes" id="UP000002282">
    <property type="component" value="Chromosome 3R"/>
</dbReference>
<keyword evidence="2" id="KW-0732">Signal</keyword>
<evidence type="ECO:0000313" key="4">
    <source>
        <dbReference type="Proteomes" id="UP000002282"/>
    </source>
</evidence>
<evidence type="ECO:0000256" key="1">
    <source>
        <dbReference type="SAM" id="Phobius"/>
    </source>
</evidence>
<keyword evidence="4" id="KW-1185">Reference proteome</keyword>
<name>B4PVT9_DROYA</name>
<gene>
    <name evidence="3" type="primary">Dyak\GE23488</name>
    <name evidence="3" type="synonym">dyak_GLEANR_7270</name>
    <name evidence="3" type="synonym">GE23488</name>
    <name evidence="3" type="ORF">Dyak_GE23488</name>
</gene>
<feature type="chain" id="PRO_5002819063" evidence="2">
    <location>
        <begin position="24"/>
        <end position="167"/>
    </location>
</feature>
<dbReference type="KEGG" id="dya:Dyak_GE23488"/>
<reference evidence="3 4" key="2">
    <citation type="journal article" date="2007" name="PLoS Biol.">
        <title>Principles of genome evolution in the Drosophila melanogaster species group.</title>
        <authorList>
            <person name="Ranz J.M."/>
            <person name="Maurin D."/>
            <person name="Chan Y.S."/>
            <person name="von Grotthuss M."/>
            <person name="Hillier L.W."/>
            <person name="Roote J."/>
            <person name="Ashburner M."/>
            <person name="Bergman C.M."/>
        </authorList>
    </citation>
    <scope>NUCLEOTIDE SEQUENCE [LARGE SCALE GENOMIC DNA]</scope>
    <source>
        <strain evidence="4">Tai18E2 / Tucson 14021-0261.01</strain>
    </source>
</reference>
<dbReference type="EMBL" id="CM000160">
    <property type="protein sequence ID" value="EDW98938.1"/>
    <property type="molecule type" value="Genomic_DNA"/>
</dbReference>
<proteinExistence type="predicted"/>
<keyword evidence="1" id="KW-0812">Transmembrane</keyword>
<evidence type="ECO:0000256" key="2">
    <source>
        <dbReference type="SAM" id="SignalP"/>
    </source>
</evidence>
<reference evidence="3 4" key="1">
    <citation type="journal article" date="2007" name="Nature">
        <title>Evolution of genes and genomes on the Drosophila phylogeny.</title>
        <authorList>
            <consortium name="Drosophila 12 Genomes Consortium"/>
            <person name="Clark A.G."/>
            <person name="Eisen M.B."/>
            <person name="Smith D.R."/>
            <person name="Bergman C.M."/>
            <person name="Oliver B."/>
            <person name="Markow T.A."/>
            <person name="Kaufman T.C."/>
            <person name="Kellis M."/>
            <person name="Gelbart W."/>
            <person name="Iyer V.N."/>
            <person name="Pollard D.A."/>
            <person name="Sackton T.B."/>
            <person name="Larracuente A.M."/>
            <person name="Singh N.D."/>
            <person name="Abad J.P."/>
            <person name="Abt D.N."/>
            <person name="Adryan B."/>
            <person name="Aguade M."/>
            <person name="Akashi H."/>
            <person name="Anderson W.W."/>
            <person name="Aquadro C.F."/>
            <person name="Ardell D.H."/>
            <person name="Arguello R."/>
            <person name="Artieri C.G."/>
            <person name="Barbash D.A."/>
            <person name="Barker D."/>
            <person name="Barsanti P."/>
            <person name="Batterham P."/>
            <person name="Batzoglou S."/>
            <person name="Begun D."/>
            <person name="Bhutkar A."/>
            <person name="Blanco E."/>
            <person name="Bosak S.A."/>
            <person name="Bradley R.K."/>
            <person name="Brand A.D."/>
            <person name="Brent M.R."/>
            <person name="Brooks A.N."/>
            <person name="Brown R.H."/>
            <person name="Butlin R.K."/>
            <person name="Caggese C."/>
            <person name="Calvi B.R."/>
            <person name="Bernardo de Carvalho A."/>
            <person name="Caspi A."/>
            <person name="Castrezana S."/>
            <person name="Celniker S.E."/>
            <person name="Chang J.L."/>
            <person name="Chapple C."/>
            <person name="Chatterji S."/>
            <person name="Chinwalla A."/>
            <person name="Civetta A."/>
            <person name="Clifton S.W."/>
            <person name="Comeron J.M."/>
            <person name="Costello J.C."/>
            <person name="Coyne J.A."/>
            <person name="Daub J."/>
            <person name="David R.G."/>
            <person name="Delcher A.L."/>
            <person name="Delehaunty K."/>
            <person name="Do C.B."/>
            <person name="Ebling H."/>
            <person name="Edwards K."/>
            <person name="Eickbush T."/>
            <person name="Evans J.D."/>
            <person name="Filipski A."/>
            <person name="Findeiss S."/>
            <person name="Freyhult E."/>
            <person name="Fulton L."/>
            <person name="Fulton R."/>
            <person name="Garcia A.C."/>
            <person name="Gardiner A."/>
            <person name="Garfield D.A."/>
            <person name="Garvin B.E."/>
            <person name="Gibson G."/>
            <person name="Gilbert D."/>
            <person name="Gnerre S."/>
            <person name="Godfrey J."/>
            <person name="Good R."/>
            <person name="Gotea V."/>
            <person name="Gravely B."/>
            <person name="Greenberg A.J."/>
            <person name="Griffiths-Jones S."/>
            <person name="Gross S."/>
            <person name="Guigo R."/>
            <person name="Gustafson E.A."/>
            <person name="Haerty W."/>
            <person name="Hahn M.W."/>
            <person name="Halligan D.L."/>
            <person name="Halpern A.L."/>
            <person name="Halter G.M."/>
            <person name="Han M.V."/>
            <person name="Heger A."/>
            <person name="Hillier L."/>
            <person name="Hinrichs A.S."/>
            <person name="Holmes I."/>
            <person name="Hoskins R.A."/>
            <person name="Hubisz M.J."/>
            <person name="Hultmark D."/>
            <person name="Huntley M.A."/>
            <person name="Jaffe D.B."/>
            <person name="Jagadeeshan S."/>
            <person name="Jeck W.R."/>
            <person name="Johnson J."/>
            <person name="Jones C.D."/>
            <person name="Jordan W.C."/>
            <person name="Karpen G.H."/>
            <person name="Kataoka E."/>
            <person name="Keightley P.D."/>
            <person name="Kheradpour P."/>
            <person name="Kirkness E.F."/>
            <person name="Koerich L.B."/>
            <person name="Kristiansen K."/>
            <person name="Kudrna D."/>
            <person name="Kulathinal R.J."/>
            <person name="Kumar S."/>
            <person name="Kwok R."/>
            <person name="Lander E."/>
            <person name="Langley C.H."/>
            <person name="Lapoint R."/>
            <person name="Lazzaro B.P."/>
            <person name="Lee S.J."/>
            <person name="Levesque L."/>
            <person name="Li R."/>
            <person name="Lin C.F."/>
            <person name="Lin M.F."/>
            <person name="Lindblad-Toh K."/>
            <person name="Llopart A."/>
            <person name="Long M."/>
            <person name="Low L."/>
            <person name="Lozovsky E."/>
            <person name="Lu J."/>
            <person name="Luo M."/>
            <person name="Machado C.A."/>
            <person name="Makalowski W."/>
            <person name="Marzo M."/>
            <person name="Matsuda M."/>
            <person name="Matzkin L."/>
            <person name="McAllister B."/>
            <person name="McBride C.S."/>
            <person name="McKernan B."/>
            <person name="McKernan K."/>
            <person name="Mendez-Lago M."/>
            <person name="Minx P."/>
            <person name="Mollenhauer M.U."/>
            <person name="Montooth K."/>
            <person name="Mount S.M."/>
            <person name="Mu X."/>
            <person name="Myers E."/>
            <person name="Negre B."/>
            <person name="Newfeld S."/>
            <person name="Nielsen R."/>
            <person name="Noor M.A."/>
            <person name="O'Grady P."/>
            <person name="Pachter L."/>
            <person name="Papaceit M."/>
            <person name="Parisi M.J."/>
            <person name="Parisi M."/>
            <person name="Parts L."/>
            <person name="Pedersen J.S."/>
            <person name="Pesole G."/>
            <person name="Phillippy A.M."/>
            <person name="Ponting C.P."/>
            <person name="Pop M."/>
            <person name="Porcelli D."/>
            <person name="Powell J.R."/>
            <person name="Prohaska S."/>
            <person name="Pruitt K."/>
            <person name="Puig M."/>
            <person name="Quesneville H."/>
            <person name="Ram K.R."/>
            <person name="Rand D."/>
            <person name="Rasmussen M.D."/>
            <person name="Reed L.K."/>
            <person name="Reenan R."/>
            <person name="Reily A."/>
            <person name="Remington K.A."/>
            <person name="Rieger T.T."/>
            <person name="Ritchie M.G."/>
            <person name="Robin C."/>
            <person name="Rogers Y.H."/>
            <person name="Rohde C."/>
            <person name="Rozas J."/>
            <person name="Rubenfield M.J."/>
            <person name="Ruiz A."/>
            <person name="Russo S."/>
            <person name="Salzberg S.L."/>
            <person name="Sanchez-Gracia A."/>
            <person name="Saranga D.J."/>
            <person name="Sato H."/>
            <person name="Schaeffer S.W."/>
            <person name="Schatz M.C."/>
            <person name="Schlenke T."/>
            <person name="Schwartz R."/>
            <person name="Segarra C."/>
            <person name="Singh R.S."/>
            <person name="Sirot L."/>
            <person name="Sirota M."/>
            <person name="Sisneros N.B."/>
            <person name="Smith C.D."/>
            <person name="Smith T.F."/>
            <person name="Spieth J."/>
            <person name="Stage D.E."/>
            <person name="Stark A."/>
            <person name="Stephan W."/>
            <person name="Strausberg R.L."/>
            <person name="Strempel S."/>
            <person name="Sturgill D."/>
            <person name="Sutton G."/>
            <person name="Sutton G.G."/>
            <person name="Tao W."/>
            <person name="Teichmann S."/>
            <person name="Tobari Y.N."/>
            <person name="Tomimura Y."/>
            <person name="Tsolas J.M."/>
            <person name="Valente V.L."/>
            <person name="Venter E."/>
            <person name="Venter J.C."/>
            <person name="Vicario S."/>
            <person name="Vieira F.G."/>
            <person name="Vilella A.J."/>
            <person name="Villasante A."/>
            <person name="Walenz B."/>
            <person name="Wang J."/>
            <person name="Wasserman M."/>
            <person name="Watts T."/>
            <person name="Wilson D."/>
            <person name="Wilson R.K."/>
            <person name="Wing R.A."/>
            <person name="Wolfner M.F."/>
            <person name="Wong A."/>
            <person name="Wong G.K."/>
            <person name="Wu C.I."/>
            <person name="Wu G."/>
            <person name="Yamamoto D."/>
            <person name="Yang H.P."/>
            <person name="Yang S.P."/>
            <person name="Yorke J.A."/>
            <person name="Yoshida K."/>
            <person name="Zdobnov E."/>
            <person name="Zhang P."/>
            <person name="Zhang Y."/>
            <person name="Zimin A.V."/>
            <person name="Baldwin J."/>
            <person name="Abdouelleil A."/>
            <person name="Abdulkadir J."/>
            <person name="Abebe A."/>
            <person name="Abera B."/>
            <person name="Abreu J."/>
            <person name="Acer S.C."/>
            <person name="Aftuck L."/>
            <person name="Alexander A."/>
            <person name="An P."/>
            <person name="Anderson E."/>
            <person name="Anderson S."/>
            <person name="Arachi H."/>
            <person name="Azer M."/>
            <person name="Bachantsang P."/>
            <person name="Barry A."/>
            <person name="Bayul T."/>
            <person name="Berlin A."/>
            <person name="Bessette D."/>
            <person name="Bloom T."/>
            <person name="Blye J."/>
            <person name="Boguslavskiy L."/>
            <person name="Bonnet C."/>
            <person name="Boukhgalter B."/>
            <person name="Bourzgui I."/>
            <person name="Brown A."/>
            <person name="Cahill P."/>
            <person name="Channer S."/>
            <person name="Cheshatsang Y."/>
            <person name="Chuda L."/>
            <person name="Citroen M."/>
            <person name="Collymore A."/>
            <person name="Cooke P."/>
            <person name="Costello M."/>
            <person name="D'Aco K."/>
            <person name="Daza R."/>
            <person name="De Haan G."/>
            <person name="DeGray S."/>
            <person name="DeMaso C."/>
            <person name="Dhargay N."/>
            <person name="Dooley K."/>
            <person name="Dooley E."/>
            <person name="Doricent M."/>
            <person name="Dorje P."/>
            <person name="Dorjee K."/>
            <person name="Dupes A."/>
            <person name="Elong R."/>
            <person name="Falk J."/>
            <person name="Farina A."/>
            <person name="Faro S."/>
            <person name="Ferguson D."/>
            <person name="Fisher S."/>
            <person name="Foley C.D."/>
            <person name="Franke A."/>
            <person name="Friedrich D."/>
            <person name="Gadbois L."/>
            <person name="Gearin G."/>
            <person name="Gearin C.R."/>
            <person name="Giannoukos G."/>
            <person name="Goode T."/>
            <person name="Graham J."/>
            <person name="Grandbois E."/>
            <person name="Grewal S."/>
            <person name="Gyaltsen K."/>
            <person name="Hafez N."/>
            <person name="Hagos B."/>
            <person name="Hall J."/>
            <person name="Henson C."/>
            <person name="Hollinger A."/>
            <person name="Honan T."/>
            <person name="Huard M.D."/>
            <person name="Hughes L."/>
            <person name="Hurhula B."/>
            <person name="Husby M.E."/>
            <person name="Kamat A."/>
            <person name="Kanga B."/>
            <person name="Kashin S."/>
            <person name="Khazanovich D."/>
            <person name="Kisner P."/>
            <person name="Lance K."/>
            <person name="Lara M."/>
            <person name="Lee W."/>
            <person name="Lennon N."/>
            <person name="Letendre F."/>
            <person name="LeVine R."/>
            <person name="Lipovsky A."/>
            <person name="Liu X."/>
            <person name="Liu J."/>
            <person name="Liu S."/>
            <person name="Lokyitsang T."/>
            <person name="Lokyitsang Y."/>
            <person name="Lubonja R."/>
            <person name="Lui A."/>
            <person name="MacDonald P."/>
            <person name="Magnisalis V."/>
            <person name="Maru K."/>
            <person name="Matthews C."/>
            <person name="McCusker W."/>
            <person name="McDonough S."/>
            <person name="Mehta T."/>
            <person name="Meldrim J."/>
            <person name="Meneus L."/>
            <person name="Mihai O."/>
            <person name="Mihalev A."/>
            <person name="Mihova T."/>
            <person name="Mittelman R."/>
            <person name="Mlenga V."/>
            <person name="Montmayeur A."/>
            <person name="Mulrain L."/>
            <person name="Navidi A."/>
            <person name="Naylor J."/>
            <person name="Negash T."/>
            <person name="Nguyen T."/>
            <person name="Nguyen N."/>
            <person name="Nicol R."/>
            <person name="Norbu C."/>
            <person name="Norbu N."/>
            <person name="Novod N."/>
            <person name="O'Neill B."/>
            <person name="Osman S."/>
            <person name="Markiewicz E."/>
            <person name="Oyono O.L."/>
            <person name="Patti C."/>
            <person name="Phunkhang P."/>
            <person name="Pierre F."/>
            <person name="Priest M."/>
            <person name="Raghuraman S."/>
            <person name="Rege F."/>
            <person name="Reyes R."/>
            <person name="Rise C."/>
            <person name="Rogov P."/>
            <person name="Ross K."/>
            <person name="Ryan E."/>
            <person name="Settipalli S."/>
            <person name="Shea T."/>
            <person name="Sherpa N."/>
            <person name="Shi L."/>
            <person name="Shih D."/>
            <person name="Sparrow T."/>
            <person name="Spaulding J."/>
            <person name="Stalker J."/>
            <person name="Stange-Thomann N."/>
            <person name="Stavropoulos S."/>
            <person name="Stone C."/>
            <person name="Strader C."/>
            <person name="Tesfaye S."/>
            <person name="Thomson T."/>
            <person name="Thoulutsang Y."/>
            <person name="Thoulutsang D."/>
            <person name="Topham K."/>
            <person name="Topping I."/>
            <person name="Tsamla T."/>
            <person name="Vassiliev H."/>
            <person name="Vo A."/>
            <person name="Wangchuk T."/>
            <person name="Wangdi T."/>
            <person name="Weiand M."/>
            <person name="Wilkinson J."/>
            <person name="Wilson A."/>
            <person name="Yadav S."/>
            <person name="Young G."/>
            <person name="Yu Q."/>
            <person name="Zembek L."/>
            <person name="Zhong D."/>
            <person name="Zimmer A."/>
            <person name="Zwirko Z."/>
            <person name="Jaffe D.B."/>
            <person name="Alvarez P."/>
            <person name="Brockman W."/>
            <person name="Butler J."/>
            <person name="Chin C."/>
            <person name="Gnerre S."/>
            <person name="Grabherr M."/>
            <person name="Kleber M."/>
            <person name="Mauceli E."/>
            <person name="MacCallum I."/>
        </authorList>
    </citation>
    <scope>NUCLEOTIDE SEQUENCE [LARGE SCALE GENOMIC DNA]</scope>
    <source>
        <strain evidence="4">Tai18E2 / Tucson 14021-0261.01</strain>
    </source>
</reference>
<sequence length="167" mass="18536">MLTGKCLVVCLIVYLCYVGLGGASKDEVEVRTVGPQCSSCMKIQRKCTVSQSGMFCKNKTDKEMILFSTKKGKRLYHLPGCVPQKYNITGPILDWCCLWSPKLGCQQLAGIYYQNQSRWKDTCDICLHSCACDEDKSGVVKSTPMATIQWLAALGILVLLSGSYRRS</sequence>
<dbReference type="HOGENOM" id="CLU_1596287_0_0_1"/>
<keyword evidence="1" id="KW-1133">Transmembrane helix</keyword>
<feature type="signal peptide" evidence="2">
    <location>
        <begin position="1"/>
        <end position="23"/>
    </location>
</feature>
<accession>B4PVT9</accession>
<protein>
    <submittedName>
        <fullName evidence="3">Uncharacterized protein</fullName>
    </submittedName>
</protein>
<feature type="transmembrane region" description="Helical" evidence="1">
    <location>
        <begin position="147"/>
        <end position="164"/>
    </location>
</feature>
<organism evidence="3 4">
    <name type="scientific">Drosophila yakuba</name>
    <name type="common">Fruit fly</name>
    <dbReference type="NCBI Taxonomy" id="7245"/>
    <lineage>
        <taxon>Eukaryota</taxon>
        <taxon>Metazoa</taxon>
        <taxon>Ecdysozoa</taxon>
        <taxon>Arthropoda</taxon>
        <taxon>Hexapoda</taxon>
        <taxon>Insecta</taxon>
        <taxon>Pterygota</taxon>
        <taxon>Neoptera</taxon>
        <taxon>Endopterygota</taxon>
        <taxon>Diptera</taxon>
        <taxon>Brachycera</taxon>
        <taxon>Muscomorpha</taxon>
        <taxon>Ephydroidea</taxon>
        <taxon>Drosophilidae</taxon>
        <taxon>Drosophila</taxon>
        <taxon>Sophophora</taxon>
    </lineage>
</organism>